<dbReference type="Proteomes" id="UP001642484">
    <property type="component" value="Unassembled WGS sequence"/>
</dbReference>
<sequence>MSAAASEAAPLRFSGENEDGREYKRWKTWVKNKLLTLDKLPETAYIYTLLAGKALEAVEHLDPGDYQKKDGDQVLWSLLDKRFPQLEVVDELGEILGEVFNLRSQEGETMKQWAARASELFDRCHRKTGVQFPDEARGWLLLHRANLSEEQKAVVISRARGDLKRESIAAALRSCYPDLVVGKRRTAVALAEETIDDPTEPHDAWEEDFSDVEHLLEEHQSSADWAADTEAYNEAEVHQFKFGNGDVETSHYSVQMPVILANRRGVIRAAKVTRKVEDDLINDTPSLLILYGLRLPESDRYIRKSTRLLVSHEDMSSLGLTCDHTGTHQCHDVIAGSAPGVPRISTFAGAYPVKFVQAVLNMIPQFKLDRSKATSSCECIAHVEVINEVPDASWTEILAAGQELLTKVKEEGSVHLLLNALMEHETSEFEFVPSTGYSLDSGAMNDSSKRRLTADSSQAPHVHSQRPIVKMSFKDQGSVPLPKGITSMDHWGKTLITSGKLSKQNLSYEDLASSPETDLVNYSRWLMAQKDRTNMSPPIKDLIAYLLAYTELAEGSTERFPDSTIPRKFKS</sequence>
<proteinExistence type="predicted"/>
<gene>
    <name evidence="2" type="ORF">CCMP2556_LOCUS44915</name>
</gene>
<evidence type="ECO:0000256" key="1">
    <source>
        <dbReference type="SAM" id="MobiDB-lite"/>
    </source>
</evidence>
<name>A0ABP0R2V8_9DINO</name>
<keyword evidence="3" id="KW-1185">Reference proteome</keyword>
<evidence type="ECO:0000313" key="2">
    <source>
        <dbReference type="EMBL" id="CAK9094133.1"/>
    </source>
</evidence>
<organism evidence="2 3">
    <name type="scientific">Durusdinium trenchii</name>
    <dbReference type="NCBI Taxonomy" id="1381693"/>
    <lineage>
        <taxon>Eukaryota</taxon>
        <taxon>Sar</taxon>
        <taxon>Alveolata</taxon>
        <taxon>Dinophyceae</taxon>
        <taxon>Suessiales</taxon>
        <taxon>Symbiodiniaceae</taxon>
        <taxon>Durusdinium</taxon>
    </lineage>
</organism>
<dbReference type="EMBL" id="CAXAMN010025295">
    <property type="protein sequence ID" value="CAK9094133.1"/>
    <property type="molecule type" value="Genomic_DNA"/>
</dbReference>
<comment type="caution">
    <text evidence="2">The sequence shown here is derived from an EMBL/GenBank/DDBJ whole genome shotgun (WGS) entry which is preliminary data.</text>
</comment>
<feature type="region of interest" description="Disordered" evidence="1">
    <location>
        <begin position="443"/>
        <end position="465"/>
    </location>
</feature>
<reference evidence="2 3" key="1">
    <citation type="submission" date="2024-02" db="EMBL/GenBank/DDBJ databases">
        <authorList>
            <person name="Chen Y."/>
            <person name="Shah S."/>
            <person name="Dougan E. K."/>
            <person name="Thang M."/>
            <person name="Chan C."/>
        </authorList>
    </citation>
    <scope>NUCLEOTIDE SEQUENCE [LARGE SCALE GENOMIC DNA]</scope>
</reference>
<evidence type="ECO:0000313" key="3">
    <source>
        <dbReference type="Proteomes" id="UP001642484"/>
    </source>
</evidence>
<protein>
    <submittedName>
        <fullName evidence="2">Uncharacterized protein</fullName>
    </submittedName>
</protein>
<accession>A0ABP0R2V8</accession>